<feature type="region of interest" description="Disordered" evidence="1">
    <location>
        <begin position="399"/>
        <end position="434"/>
    </location>
</feature>
<evidence type="ECO:0000256" key="1">
    <source>
        <dbReference type="SAM" id="MobiDB-lite"/>
    </source>
</evidence>
<accession>A0A0C3PHP9</accession>
<keyword evidence="3" id="KW-1185">Reference proteome</keyword>
<dbReference type="EMBL" id="KN840544">
    <property type="protein sequence ID" value="KIP05423.1"/>
    <property type="molecule type" value="Genomic_DNA"/>
</dbReference>
<gene>
    <name evidence="2" type="ORF">PHLGIDRAFT_152457</name>
</gene>
<dbReference type="STRING" id="745531.A0A0C3PHP9"/>
<dbReference type="HOGENOM" id="CLU_021108_0_1_1"/>
<sequence>MGRYLNPAEIYASELVRLRYGHPLWCPEPTEDDGEIKIGDVGYISGGTFHRLFNAACEEGNAINNKGVPEGFIPLEMPHVYTQPELVEAGEALCSQSTRQNKLYAKGEVPLGPLSAGAGCSFTWSGKRGAVALLGDGGEQQRVVRSAAFPKYIYDHHLSWHKLAGKRNLDLRVEDIVLVSGCVKTSSWALAAYNDRTAGNGFSISLSANGLFTFSPGYTTEKEHHAGVQHREGPKGRPLGPKDQCVFVQYYKCLPKGFGRTRIRRPENLKESDMREHVPDQCFCAPFDSVRRWFRNHFGNCCCCCGDEEPEVEEKPAQPQMSEPEDPVVSVLQYIAQKYPTTVAVAGHSDLYSLLHGVNWPESVSAYLAEKQPKILLDASGAHLLVQDTEDIQDIANVREPPSPRSVRAQESPSPWKAHAPTLGRPMKARGLKV</sequence>
<dbReference type="Proteomes" id="UP000053257">
    <property type="component" value="Unassembled WGS sequence"/>
</dbReference>
<proteinExistence type="predicted"/>
<protein>
    <submittedName>
        <fullName evidence="2">Uncharacterized protein</fullName>
    </submittedName>
</protein>
<dbReference type="AlphaFoldDB" id="A0A0C3PHP9"/>
<evidence type="ECO:0000313" key="3">
    <source>
        <dbReference type="Proteomes" id="UP000053257"/>
    </source>
</evidence>
<organism evidence="2 3">
    <name type="scientific">Phlebiopsis gigantea (strain 11061_1 CR5-6)</name>
    <name type="common">White-rot fungus</name>
    <name type="synonym">Peniophora gigantea</name>
    <dbReference type="NCBI Taxonomy" id="745531"/>
    <lineage>
        <taxon>Eukaryota</taxon>
        <taxon>Fungi</taxon>
        <taxon>Dikarya</taxon>
        <taxon>Basidiomycota</taxon>
        <taxon>Agaricomycotina</taxon>
        <taxon>Agaricomycetes</taxon>
        <taxon>Polyporales</taxon>
        <taxon>Phanerochaetaceae</taxon>
        <taxon>Phlebiopsis</taxon>
    </lineage>
</organism>
<evidence type="ECO:0000313" key="2">
    <source>
        <dbReference type="EMBL" id="KIP05423.1"/>
    </source>
</evidence>
<reference evidence="2 3" key="1">
    <citation type="journal article" date="2014" name="PLoS Genet.">
        <title>Analysis of the Phlebiopsis gigantea genome, transcriptome and secretome provides insight into its pioneer colonization strategies of wood.</title>
        <authorList>
            <person name="Hori C."/>
            <person name="Ishida T."/>
            <person name="Igarashi K."/>
            <person name="Samejima M."/>
            <person name="Suzuki H."/>
            <person name="Master E."/>
            <person name="Ferreira P."/>
            <person name="Ruiz-Duenas F.J."/>
            <person name="Held B."/>
            <person name="Canessa P."/>
            <person name="Larrondo L.F."/>
            <person name="Schmoll M."/>
            <person name="Druzhinina I.S."/>
            <person name="Kubicek C.P."/>
            <person name="Gaskell J.A."/>
            <person name="Kersten P."/>
            <person name="St John F."/>
            <person name="Glasner J."/>
            <person name="Sabat G."/>
            <person name="Splinter BonDurant S."/>
            <person name="Syed K."/>
            <person name="Yadav J."/>
            <person name="Mgbeahuruike A.C."/>
            <person name="Kovalchuk A."/>
            <person name="Asiegbu F.O."/>
            <person name="Lackner G."/>
            <person name="Hoffmeister D."/>
            <person name="Rencoret J."/>
            <person name="Gutierrez A."/>
            <person name="Sun H."/>
            <person name="Lindquist E."/>
            <person name="Barry K."/>
            <person name="Riley R."/>
            <person name="Grigoriev I.V."/>
            <person name="Henrissat B."/>
            <person name="Kues U."/>
            <person name="Berka R.M."/>
            <person name="Martinez A.T."/>
            <person name="Covert S.F."/>
            <person name="Blanchette R.A."/>
            <person name="Cullen D."/>
        </authorList>
    </citation>
    <scope>NUCLEOTIDE SEQUENCE [LARGE SCALE GENOMIC DNA]</scope>
    <source>
        <strain evidence="2 3">11061_1 CR5-6</strain>
    </source>
</reference>
<dbReference type="OrthoDB" id="2791100at2759"/>
<name>A0A0C3PHP9_PHLG1</name>